<dbReference type="InterPro" id="IPR001789">
    <property type="entry name" value="Sig_transdc_resp-reg_receiver"/>
</dbReference>
<reference evidence="10 11" key="1">
    <citation type="submission" date="2019-08" db="EMBL/GenBank/DDBJ databases">
        <title>In-depth cultivation of the pig gut microbiome towards novel bacterial diversity and tailored functional studies.</title>
        <authorList>
            <person name="Wylensek D."/>
            <person name="Hitch T.C.A."/>
            <person name="Clavel T."/>
        </authorList>
    </citation>
    <scope>NUCLEOTIDE SEQUENCE [LARGE SCALE GENOMIC DNA]</scope>
    <source>
        <strain evidence="10 11">WCA-380-WT-2B</strain>
    </source>
</reference>
<dbReference type="GO" id="GO:0005829">
    <property type="term" value="C:cytosol"/>
    <property type="evidence" value="ECO:0007669"/>
    <property type="project" value="TreeGrafter"/>
</dbReference>
<dbReference type="GO" id="GO:0006355">
    <property type="term" value="P:regulation of DNA-templated transcription"/>
    <property type="evidence" value="ECO:0007669"/>
    <property type="project" value="InterPro"/>
</dbReference>
<feature type="modified residue" description="4-aspartylphosphate" evidence="6">
    <location>
        <position position="52"/>
    </location>
</feature>
<dbReference type="Pfam" id="PF00486">
    <property type="entry name" value="Trans_reg_C"/>
    <property type="match status" value="1"/>
</dbReference>
<dbReference type="GO" id="GO:0032993">
    <property type="term" value="C:protein-DNA complex"/>
    <property type="evidence" value="ECO:0007669"/>
    <property type="project" value="TreeGrafter"/>
</dbReference>
<dbReference type="RefSeq" id="WP_154538980.1">
    <property type="nucleotide sequence ID" value="NZ_VULQ01000002.1"/>
</dbReference>
<dbReference type="Gene3D" id="1.10.10.10">
    <property type="entry name" value="Winged helix-like DNA-binding domain superfamily/Winged helix DNA-binding domain"/>
    <property type="match status" value="1"/>
</dbReference>
<evidence type="ECO:0000256" key="3">
    <source>
        <dbReference type="ARBA" id="ARBA00023015"/>
    </source>
</evidence>
<dbReference type="PROSITE" id="PS50110">
    <property type="entry name" value="RESPONSE_REGULATORY"/>
    <property type="match status" value="1"/>
</dbReference>
<dbReference type="Pfam" id="PF00072">
    <property type="entry name" value="Response_reg"/>
    <property type="match status" value="1"/>
</dbReference>
<feature type="DNA-binding region" description="OmpR/PhoB-type" evidence="7">
    <location>
        <begin position="127"/>
        <end position="226"/>
    </location>
</feature>
<dbReference type="SMART" id="SM00448">
    <property type="entry name" value="REC"/>
    <property type="match status" value="1"/>
</dbReference>
<evidence type="ECO:0000256" key="6">
    <source>
        <dbReference type="PROSITE-ProRule" id="PRU00169"/>
    </source>
</evidence>
<accession>A0A6N7VTU2</accession>
<dbReference type="SUPFAM" id="SSF46894">
    <property type="entry name" value="C-terminal effector domain of the bipartite response regulators"/>
    <property type="match status" value="1"/>
</dbReference>
<dbReference type="InterPro" id="IPR016032">
    <property type="entry name" value="Sig_transdc_resp-reg_C-effctor"/>
</dbReference>
<dbReference type="InterPro" id="IPR036388">
    <property type="entry name" value="WH-like_DNA-bd_sf"/>
</dbReference>
<dbReference type="EMBL" id="VULQ01000002">
    <property type="protein sequence ID" value="MSS77129.1"/>
    <property type="molecule type" value="Genomic_DNA"/>
</dbReference>
<feature type="domain" description="OmpR/PhoB-type" evidence="9">
    <location>
        <begin position="127"/>
        <end position="226"/>
    </location>
</feature>
<evidence type="ECO:0000256" key="4">
    <source>
        <dbReference type="ARBA" id="ARBA00023125"/>
    </source>
</evidence>
<keyword evidence="1 6" id="KW-0597">Phosphoprotein</keyword>
<evidence type="ECO:0000256" key="2">
    <source>
        <dbReference type="ARBA" id="ARBA00023012"/>
    </source>
</evidence>
<evidence type="ECO:0000313" key="11">
    <source>
        <dbReference type="Proteomes" id="UP000441925"/>
    </source>
</evidence>
<evidence type="ECO:0000259" key="9">
    <source>
        <dbReference type="PROSITE" id="PS51755"/>
    </source>
</evidence>
<dbReference type="FunFam" id="1.10.10.10:FF:000018">
    <property type="entry name" value="DNA-binding response regulator ResD"/>
    <property type="match status" value="1"/>
</dbReference>
<evidence type="ECO:0000256" key="5">
    <source>
        <dbReference type="ARBA" id="ARBA00023163"/>
    </source>
</evidence>
<dbReference type="GO" id="GO:0000156">
    <property type="term" value="F:phosphorelay response regulator activity"/>
    <property type="evidence" value="ECO:0007669"/>
    <property type="project" value="TreeGrafter"/>
</dbReference>
<organism evidence="10 11">
    <name type="scientific">Anaerococcus porci</name>
    <dbReference type="NCBI Taxonomy" id="2652269"/>
    <lineage>
        <taxon>Bacteria</taxon>
        <taxon>Bacillati</taxon>
        <taxon>Bacillota</taxon>
        <taxon>Tissierellia</taxon>
        <taxon>Tissierellales</taxon>
        <taxon>Peptoniphilaceae</taxon>
        <taxon>Anaerococcus</taxon>
    </lineage>
</organism>
<dbReference type="CDD" id="cd00383">
    <property type="entry name" value="trans_reg_C"/>
    <property type="match status" value="1"/>
</dbReference>
<dbReference type="PROSITE" id="PS51755">
    <property type="entry name" value="OMPR_PHOB"/>
    <property type="match status" value="1"/>
</dbReference>
<protein>
    <submittedName>
        <fullName evidence="10">Response regulator transcription factor</fullName>
    </submittedName>
</protein>
<sequence>MNKILVIEDELDIANIILDYLVKERFEVKICQDGSLAMDIFHVFNPDLVILDLMLPGMDGYEICRKIREVSNIPIIILSAKVEEFDKIMGLKLGADDYVTKPFRMRELLARVQAMLRRSQIFNKGLSNPISFKELKIYPSEHRVEKNGTVIDLSPREFDVLIYLASNPGQVFTRDQLYNQIWGLEALGDISTITVTVNRLRQKLESDLNHPEYIQTVWGVGYKFGK</sequence>
<dbReference type="Gene3D" id="3.40.50.2300">
    <property type="match status" value="1"/>
</dbReference>
<evidence type="ECO:0000256" key="1">
    <source>
        <dbReference type="ARBA" id="ARBA00022553"/>
    </source>
</evidence>
<feature type="domain" description="Response regulatory" evidence="8">
    <location>
        <begin position="3"/>
        <end position="116"/>
    </location>
</feature>
<gene>
    <name evidence="10" type="ORF">FYJ26_01595</name>
</gene>
<keyword evidence="4 7" id="KW-0238">DNA-binding</keyword>
<dbReference type="PANTHER" id="PTHR48111">
    <property type="entry name" value="REGULATOR OF RPOS"/>
    <property type="match status" value="1"/>
</dbReference>
<name>A0A6N7VTU2_9FIRM</name>
<keyword evidence="3" id="KW-0805">Transcription regulation</keyword>
<dbReference type="PANTHER" id="PTHR48111:SF40">
    <property type="entry name" value="PHOSPHATE REGULON TRANSCRIPTIONAL REGULATORY PROTEIN PHOB"/>
    <property type="match status" value="1"/>
</dbReference>
<dbReference type="InterPro" id="IPR011006">
    <property type="entry name" value="CheY-like_superfamily"/>
</dbReference>
<dbReference type="SUPFAM" id="SSF52172">
    <property type="entry name" value="CheY-like"/>
    <property type="match status" value="1"/>
</dbReference>
<proteinExistence type="predicted"/>
<dbReference type="AlphaFoldDB" id="A0A6N7VTU2"/>
<dbReference type="InterPro" id="IPR001867">
    <property type="entry name" value="OmpR/PhoB-type_DNA-bd"/>
</dbReference>
<comment type="caution">
    <text evidence="10">The sequence shown here is derived from an EMBL/GenBank/DDBJ whole genome shotgun (WGS) entry which is preliminary data.</text>
</comment>
<dbReference type="SMART" id="SM00862">
    <property type="entry name" value="Trans_reg_C"/>
    <property type="match status" value="1"/>
</dbReference>
<keyword evidence="11" id="KW-1185">Reference proteome</keyword>
<evidence type="ECO:0000313" key="10">
    <source>
        <dbReference type="EMBL" id="MSS77129.1"/>
    </source>
</evidence>
<keyword evidence="2" id="KW-0902">Two-component regulatory system</keyword>
<dbReference type="GO" id="GO:0000976">
    <property type="term" value="F:transcription cis-regulatory region binding"/>
    <property type="evidence" value="ECO:0007669"/>
    <property type="project" value="TreeGrafter"/>
</dbReference>
<dbReference type="Proteomes" id="UP000441925">
    <property type="component" value="Unassembled WGS sequence"/>
</dbReference>
<dbReference type="InterPro" id="IPR039420">
    <property type="entry name" value="WalR-like"/>
</dbReference>
<dbReference type="FunFam" id="3.40.50.2300:FF:000001">
    <property type="entry name" value="DNA-binding response regulator PhoB"/>
    <property type="match status" value="1"/>
</dbReference>
<keyword evidence="5" id="KW-0804">Transcription</keyword>
<evidence type="ECO:0000256" key="7">
    <source>
        <dbReference type="PROSITE-ProRule" id="PRU01091"/>
    </source>
</evidence>
<dbReference type="Gene3D" id="6.10.250.690">
    <property type="match status" value="1"/>
</dbReference>
<evidence type="ECO:0000259" key="8">
    <source>
        <dbReference type="PROSITE" id="PS50110"/>
    </source>
</evidence>